<dbReference type="InterPro" id="IPR050313">
    <property type="entry name" value="Carb_Metab_HTH_regulators"/>
</dbReference>
<name>A0A2D2C1I2_9RHOB</name>
<dbReference type="InterPro" id="IPR001034">
    <property type="entry name" value="DeoR_HTH"/>
</dbReference>
<dbReference type="PRINTS" id="PR00037">
    <property type="entry name" value="HTHLACR"/>
</dbReference>
<keyword evidence="2" id="KW-0805">Transcription regulation</keyword>
<keyword evidence="4" id="KW-0804">Transcription</keyword>
<dbReference type="PROSITE" id="PS51000">
    <property type="entry name" value="HTH_DEOR_2"/>
    <property type="match status" value="1"/>
</dbReference>
<dbReference type="InterPro" id="IPR014036">
    <property type="entry name" value="DeoR-like_C"/>
</dbReference>
<evidence type="ECO:0000256" key="4">
    <source>
        <dbReference type="ARBA" id="ARBA00023163"/>
    </source>
</evidence>
<dbReference type="SUPFAM" id="SSF100950">
    <property type="entry name" value="NagB/RpiA/CoA transferase-like"/>
    <property type="match status" value="1"/>
</dbReference>
<dbReference type="InterPro" id="IPR036390">
    <property type="entry name" value="WH_DNA-bd_sf"/>
</dbReference>
<evidence type="ECO:0000256" key="1">
    <source>
        <dbReference type="ARBA" id="ARBA00022491"/>
    </source>
</evidence>
<dbReference type="InterPro" id="IPR037171">
    <property type="entry name" value="NagB/RpiA_transferase-like"/>
</dbReference>
<dbReference type="GO" id="GO:0003700">
    <property type="term" value="F:DNA-binding transcription factor activity"/>
    <property type="evidence" value="ECO:0007669"/>
    <property type="project" value="InterPro"/>
</dbReference>
<evidence type="ECO:0000256" key="2">
    <source>
        <dbReference type="ARBA" id="ARBA00023015"/>
    </source>
</evidence>
<dbReference type="Gene3D" id="1.10.10.10">
    <property type="entry name" value="Winged helix-like DNA-binding domain superfamily/Winged helix DNA-binding domain"/>
    <property type="match status" value="1"/>
</dbReference>
<sequence>MSVIIAVVVPAPICDPVSQPNGKNDVKTNRSRKDLRHDRILSALAANPAMRVTQLAADLEVSTETIRRDLTELDEQGRISRTYGGAVSASSRFEPALAERLTLNVAERRAIAARAAELFAGEDALLLGGGATMMIFARALREIRHRLTVMTPAYPVAMELSANPLIEVMMLPGIFEPKEGIVCGSETIRAIERYRPPVAIIGASGVNAGGVSEALLSAAEVYGAMLNSAARGVVLADHDKFEKRALVMLCPWTPAMTLVTDKAPPGSIEQALRSGGATLEIAG</sequence>
<reference evidence="6 7" key="1">
    <citation type="submission" date="2017-10" db="EMBL/GenBank/DDBJ databases">
        <title>Complete genome sequence of Paracoccus yeei TT13 isolated from human skin.</title>
        <authorList>
            <person name="Lee K."/>
            <person name="Lim J.Y."/>
            <person name="Hwang I."/>
        </authorList>
    </citation>
    <scope>NUCLEOTIDE SEQUENCE [LARGE SCALE GENOMIC DNA]</scope>
    <source>
        <strain evidence="6 7">TT13</strain>
    </source>
</reference>
<keyword evidence="1" id="KW-0678">Repressor</keyword>
<evidence type="ECO:0000256" key="3">
    <source>
        <dbReference type="ARBA" id="ARBA00023125"/>
    </source>
</evidence>
<dbReference type="PANTHER" id="PTHR30363:SF4">
    <property type="entry name" value="GLYCEROL-3-PHOSPHATE REGULON REPRESSOR"/>
    <property type="match status" value="1"/>
</dbReference>
<accession>A0A2D2C1I2</accession>
<gene>
    <name evidence="6" type="ORF">PYTT13_11475</name>
</gene>
<proteinExistence type="predicted"/>
<feature type="domain" description="HTH deoR-type" evidence="5">
    <location>
        <begin position="33"/>
        <end position="88"/>
    </location>
</feature>
<dbReference type="PANTHER" id="PTHR30363">
    <property type="entry name" value="HTH-TYPE TRANSCRIPTIONAL REGULATOR SRLR-RELATED"/>
    <property type="match status" value="1"/>
</dbReference>
<dbReference type="AlphaFoldDB" id="A0A2D2C1I2"/>
<dbReference type="Pfam" id="PF08220">
    <property type="entry name" value="HTH_DeoR"/>
    <property type="match status" value="1"/>
</dbReference>
<dbReference type="Proteomes" id="UP000229314">
    <property type="component" value="Chromosome"/>
</dbReference>
<protein>
    <submittedName>
        <fullName evidence="6">DeoR family transcriptional regulator</fullName>
    </submittedName>
</protein>
<dbReference type="PROSITE" id="PS00894">
    <property type="entry name" value="HTH_DEOR_1"/>
    <property type="match status" value="1"/>
</dbReference>
<dbReference type="EMBL" id="CP024422">
    <property type="protein sequence ID" value="ATQ56368.1"/>
    <property type="molecule type" value="Genomic_DNA"/>
</dbReference>
<keyword evidence="3" id="KW-0238">DNA-binding</keyword>
<dbReference type="GO" id="GO:0003677">
    <property type="term" value="F:DNA binding"/>
    <property type="evidence" value="ECO:0007669"/>
    <property type="project" value="UniProtKB-KW"/>
</dbReference>
<dbReference type="SUPFAM" id="SSF46785">
    <property type="entry name" value="Winged helix' DNA-binding domain"/>
    <property type="match status" value="1"/>
</dbReference>
<dbReference type="InterPro" id="IPR036388">
    <property type="entry name" value="WH-like_DNA-bd_sf"/>
</dbReference>
<evidence type="ECO:0000313" key="7">
    <source>
        <dbReference type="Proteomes" id="UP000229314"/>
    </source>
</evidence>
<dbReference type="InterPro" id="IPR018356">
    <property type="entry name" value="Tscrpt_reg_HTH_DeoR_CS"/>
</dbReference>
<dbReference type="SMART" id="SM00420">
    <property type="entry name" value="HTH_DEOR"/>
    <property type="match status" value="1"/>
</dbReference>
<organism evidence="6 7">
    <name type="scientific">Paracoccus yeei</name>
    <dbReference type="NCBI Taxonomy" id="147645"/>
    <lineage>
        <taxon>Bacteria</taxon>
        <taxon>Pseudomonadati</taxon>
        <taxon>Pseudomonadota</taxon>
        <taxon>Alphaproteobacteria</taxon>
        <taxon>Rhodobacterales</taxon>
        <taxon>Paracoccaceae</taxon>
        <taxon>Paracoccus</taxon>
    </lineage>
</organism>
<evidence type="ECO:0000313" key="6">
    <source>
        <dbReference type="EMBL" id="ATQ56368.1"/>
    </source>
</evidence>
<dbReference type="Pfam" id="PF00455">
    <property type="entry name" value="DeoRC"/>
    <property type="match status" value="1"/>
</dbReference>
<dbReference type="SMART" id="SM01134">
    <property type="entry name" value="DeoRC"/>
    <property type="match status" value="1"/>
</dbReference>
<evidence type="ECO:0000259" key="5">
    <source>
        <dbReference type="PROSITE" id="PS51000"/>
    </source>
</evidence>